<feature type="signal peptide" evidence="1">
    <location>
        <begin position="1"/>
        <end position="19"/>
    </location>
</feature>
<feature type="chain" id="PRO_5004786924" evidence="1">
    <location>
        <begin position="20"/>
        <end position="169"/>
    </location>
</feature>
<dbReference type="Gene3D" id="3.40.1260.10">
    <property type="entry name" value="DsrEFH-like"/>
    <property type="match status" value="1"/>
</dbReference>
<organism evidence="2 3">
    <name type="scientific">Thioalkalivibrio paradoxus ARh 1</name>
    <dbReference type="NCBI Taxonomy" id="713585"/>
    <lineage>
        <taxon>Bacteria</taxon>
        <taxon>Pseudomonadati</taxon>
        <taxon>Pseudomonadota</taxon>
        <taxon>Gammaproteobacteria</taxon>
        <taxon>Chromatiales</taxon>
        <taxon>Ectothiorhodospiraceae</taxon>
        <taxon>Thioalkalivibrio</taxon>
    </lineage>
</organism>
<dbReference type="KEGG" id="tti:THITH_12635"/>
<protein>
    <submittedName>
        <fullName evidence="2">Uncharacterized protein</fullName>
    </submittedName>
</protein>
<keyword evidence="1" id="KW-0732">Signal</keyword>
<dbReference type="Pfam" id="PF02635">
    <property type="entry name" value="DsrE"/>
    <property type="match status" value="1"/>
</dbReference>
<gene>
    <name evidence="2" type="ORF">THITH_12635</name>
</gene>
<dbReference type="SUPFAM" id="SSF75169">
    <property type="entry name" value="DsrEFH-like"/>
    <property type="match status" value="1"/>
</dbReference>
<dbReference type="HOGENOM" id="CLU_1576031_0_0_6"/>
<dbReference type="InterPro" id="IPR027396">
    <property type="entry name" value="DsrEFH-like"/>
</dbReference>
<dbReference type="STRING" id="713585.THITH_12635"/>
<dbReference type="AlphaFoldDB" id="W0DPN0"/>
<evidence type="ECO:0000313" key="3">
    <source>
        <dbReference type="Proteomes" id="UP000005289"/>
    </source>
</evidence>
<dbReference type="EMBL" id="CP007029">
    <property type="protein sequence ID" value="AHE98963.1"/>
    <property type="molecule type" value="Genomic_DNA"/>
</dbReference>
<dbReference type="PANTHER" id="PTHR37691">
    <property type="entry name" value="BLR3518 PROTEIN"/>
    <property type="match status" value="1"/>
</dbReference>
<evidence type="ECO:0000256" key="1">
    <source>
        <dbReference type="SAM" id="SignalP"/>
    </source>
</evidence>
<dbReference type="Proteomes" id="UP000005289">
    <property type="component" value="Chromosome"/>
</dbReference>
<dbReference type="InterPro" id="IPR003787">
    <property type="entry name" value="Sulphur_relay_DsrE/F-like"/>
</dbReference>
<name>W0DPN0_9GAMM</name>
<reference evidence="2 3" key="1">
    <citation type="submission" date="2013-12" db="EMBL/GenBank/DDBJ databases">
        <authorList>
            <consortium name="DOE Joint Genome Institute"/>
            <person name="Muyzer G."/>
            <person name="Huntemann M."/>
            <person name="Han J."/>
            <person name="Chen A."/>
            <person name="Kyrpides N."/>
            <person name="Mavromatis K."/>
            <person name="Markowitz V."/>
            <person name="Palaniappan K."/>
            <person name="Ivanova N."/>
            <person name="Schaumberg A."/>
            <person name="Pati A."/>
            <person name="Liolios K."/>
            <person name="Nordberg H.P."/>
            <person name="Cantor M.N."/>
            <person name="Hua S.X."/>
            <person name="Woyke T."/>
        </authorList>
    </citation>
    <scope>NUCLEOTIDE SEQUENCE [LARGE SCALE GENOMIC DNA]</scope>
    <source>
        <strain evidence="2 3">ARh 1</strain>
    </source>
</reference>
<dbReference type="PANTHER" id="PTHR37691:SF1">
    <property type="entry name" value="BLR3518 PROTEIN"/>
    <property type="match status" value="1"/>
</dbReference>
<sequence length="169" mass="19163">MPALMMLLLALGVSQPAAGSEGASVVQPEYAEPRVLFDFFFDHPAKIGPALHWIRGLINPLQDRPFNMDPEFMDIVVLIHGTELVTLARHNEPRYQQAVDRMRYYALLGVKFRVCGLALDDFGYTPEDLQPFVEVAPSAMTELAHWQQQGYALITPQVMERRVPLDEIR</sequence>
<evidence type="ECO:0000313" key="2">
    <source>
        <dbReference type="EMBL" id="AHE98963.1"/>
    </source>
</evidence>
<accession>W0DPN0</accession>
<keyword evidence="3" id="KW-1185">Reference proteome</keyword>
<proteinExistence type="predicted"/>